<feature type="transmembrane region" description="Helical" evidence="1">
    <location>
        <begin position="139"/>
        <end position="159"/>
    </location>
</feature>
<dbReference type="EMBL" id="AP013042">
    <property type="protein sequence ID" value="BAS67634.1"/>
    <property type="molecule type" value="Genomic_DNA"/>
</dbReference>
<evidence type="ECO:0000313" key="3">
    <source>
        <dbReference type="Proteomes" id="UP000067399"/>
    </source>
</evidence>
<name>A0A0P0URP8_9GAMM</name>
<reference evidence="2 3" key="1">
    <citation type="journal article" date="2000" name="Mar. Ecol. Prog. Ser.">
        <title>Phylogenetic characterization of endosymbionts in three hydrothermal vent mussels: influence on host distributions.</title>
        <authorList>
            <person name="Fujiwara Y."/>
            <person name="Takai K."/>
            <person name="Uematsu K."/>
            <person name="Tsuchida S."/>
            <person name="Hunt J.C."/>
            <person name="Hashimoto J."/>
        </authorList>
    </citation>
    <scope>NUCLEOTIDE SEQUENCE [LARGE SCALE GENOMIC DNA]</scope>
    <source>
        <strain evidence="2 3">Myojin Knoll</strain>
    </source>
</reference>
<dbReference type="STRING" id="1303921.BSEPE_0631"/>
<dbReference type="Proteomes" id="UP000067399">
    <property type="component" value="Chromosome"/>
</dbReference>
<sequence length="163" mass="18648">MSKVLKDIVGQIKRDGLKKITKTIYLGAFMFLTYLLGEAEIARESMLHAKDFDWGSPLVRLDLVALLTALSIIFIYVWFTVIHFKTKIIAEYSHSKMFAFTQATVFALSAGAFLCSNHFSFRIIPQELSDLLYDIKDVLTFAIIMVFLLDAFWFSKVLMKDNA</sequence>
<feature type="transmembrane region" description="Helical" evidence="1">
    <location>
        <begin position="57"/>
        <end position="79"/>
    </location>
</feature>
<feature type="transmembrane region" description="Helical" evidence="1">
    <location>
        <begin position="20"/>
        <end position="37"/>
    </location>
</feature>
<gene>
    <name evidence="2" type="ORF">BSEPE_0631</name>
</gene>
<evidence type="ECO:0000313" key="2">
    <source>
        <dbReference type="EMBL" id="BAS67634.1"/>
    </source>
</evidence>
<proteinExistence type="predicted"/>
<dbReference type="KEGG" id="ebh:BSEPE_0631"/>
<keyword evidence="1" id="KW-1133">Transmembrane helix</keyword>
<dbReference type="AlphaFoldDB" id="A0A0P0URP8"/>
<organism evidence="2 3">
    <name type="scientific">endosymbiont of Bathymodiolus septemdierum str. Myojin knoll</name>
    <dbReference type="NCBI Taxonomy" id="1303921"/>
    <lineage>
        <taxon>Bacteria</taxon>
        <taxon>Pseudomonadati</taxon>
        <taxon>Pseudomonadota</taxon>
        <taxon>Gammaproteobacteria</taxon>
        <taxon>sulfur-oxidizing symbionts</taxon>
    </lineage>
</organism>
<keyword evidence="3" id="KW-1185">Reference proteome</keyword>
<feature type="transmembrane region" description="Helical" evidence="1">
    <location>
        <begin position="99"/>
        <end position="119"/>
    </location>
</feature>
<reference evidence="2 3" key="2">
    <citation type="journal article" date="2016" name="ISME J.">
        <title>Heterogeneous composition of key metabolic gene clusters in a vent mussel symbiont population.</title>
        <authorList>
            <person name="Ikuta T."/>
            <person name="Takaki Y."/>
            <person name="Nagai Y."/>
            <person name="Shimamura S."/>
            <person name="Tsuda M."/>
            <person name="Kawagucci S."/>
            <person name="Aoki Y."/>
            <person name="Inoue K."/>
            <person name="Teruya M."/>
            <person name="Satou K."/>
            <person name="Teruya K."/>
            <person name="Shimoji M."/>
            <person name="Tamotsu H."/>
            <person name="Hirano T."/>
            <person name="Maruyama T."/>
            <person name="Yoshida T."/>
        </authorList>
    </citation>
    <scope>NUCLEOTIDE SEQUENCE [LARGE SCALE GENOMIC DNA]</scope>
    <source>
        <strain evidence="2 3">Myojin Knoll</strain>
    </source>
</reference>
<dbReference type="RefSeq" id="WP_066044043.1">
    <property type="nucleotide sequence ID" value="NZ_AP013042.1"/>
</dbReference>
<evidence type="ECO:0000256" key="1">
    <source>
        <dbReference type="SAM" id="Phobius"/>
    </source>
</evidence>
<accession>A0A0P0URP8</accession>
<keyword evidence="1" id="KW-0472">Membrane</keyword>
<keyword evidence="1" id="KW-0812">Transmembrane</keyword>
<protein>
    <submittedName>
        <fullName evidence="2">Uncharacterized protein</fullName>
    </submittedName>
</protein>